<evidence type="ECO:0000313" key="3">
    <source>
        <dbReference type="EnsemblPlants" id="LPERR02G07700.1"/>
    </source>
</evidence>
<dbReference type="Gramene" id="LPERR02G07700.1">
    <property type="protein sequence ID" value="LPERR02G07700.1"/>
    <property type="gene ID" value="LPERR02G07700"/>
</dbReference>
<reference evidence="4" key="2">
    <citation type="submission" date="2013-12" db="EMBL/GenBank/DDBJ databases">
        <authorList>
            <person name="Yu Y."/>
            <person name="Lee S."/>
            <person name="de Baynast K."/>
            <person name="Wissotski M."/>
            <person name="Liu L."/>
            <person name="Talag J."/>
            <person name="Goicoechea J."/>
            <person name="Angelova A."/>
            <person name="Jetty R."/>
            <person name="Kudrna D."/>
            <person name="Golser W."/>
            <person name="Rivera L."/>
            <person name="Zhang J."/>
            <person name="Wing R."/>
        </authorList>
    </citation>
    <scope>NUCLEOTIDE SEQUENCE</scope>
</reference>
<organism evidence="3 4">
    <name type="scientific">Leersia perrieri</name>
    <dbReference type="NCBI Taxonomy" id="77586"/>
    <lineage>
        <taxon>Eukaryota</taxon>
        <taxon>Viridiplantae</taxon>
        <taxon>Streptophyta</taxon>
        <taxon>Embryophyta</taxon>
        <taxon>Tracheophyta</taxon>
        <taxon>Spermatophyta</taxon>
        <taxon>Magnoliopsida</taxon>
        <taxon>Liliopsida</taxon>
        <taxon>Poales</taxon>
        <taxon>Poaceae</taxon>
        <taxon>BOP clade</taxon>
        <taxon>Oryzoideae</taxon>
        <taxon>Oryzeae</taxon>
        <taxon>Oryzinae</taxon>
        <taxon>Leersia</taxon>
    </lineage>
</organism>
<dbReference type="EnsemblPlants" id="LPERR02G07700.1">
    <property type="protein sequence ID" value="LPERR02G07700.1"/>
    <property type="gene ID" value="LPERR02G07700"/>
</dbReference>
<feature type="region of interest" description="Disordered" evidence="1">
    <location>
        <begin position="353"/>
        <end position="393"/>
    </location>
</feature>
<feature type="domain" description="Interferon-related developmental regulator N-terminal" evidence="2">
    <location>
        <begin position="42"/>
        <end position="284"/>
    </location>
</feature>
<evidence type="ECO:0000259" key="2">
    <source>
        <dbReference type="Pfam" id="PF05004"/>
    </source>
</evidence>
<dbReference type="PROSITE" id="PS51257">
    <property type="entry name" value="PROKAR_LIPOPROTEIN"/>
    <property type="match status" value="1"/>
</dbReference>
<dbReference type="PANTHER" id="PTHR12354">
    <property type="entry name" value="INTERFERON-RELATED DEVELOPMENTAL REGULATOR"/>
    <property type="match status" value="1"/>
</dbReference>
<protein>
    <recommendedName>
        <fullName evidence="2">Interferon-related developmental regulator N-terminal domain-containing protein</fullName>
    </recommendedName>
</protein>
<reference evidence="3" key="3">
    <citation type="submission" date="2015-04" db="UniProtKB">
        <authorList>
            <consortium name="EnsemblPlants"/>
        </authorList>
    </citation>
    <scope>IDENTIFICATION</scope>
</reference>
<dbReference type="InterPro" id="IPR007701">
    <property type="entry name" value="Interferon-rel_develop_reg_N"/>
</dbReference>
<proteinExistence type="predicted"/>
<dbReference type="eggNOG" id="KOG2842">
    <property type="taxonomic scope" value="Eukaryota"/>
</dbReference>
<dbReference type="Pfam" id="PF05004">
    <property type="entry name" value="IFRD"/>
    <property type="match status" value="1"/>
</dbReference>
<dbReference type="InterPro" id="IPR039777">
    <property type="entry name" value="IFRD"/>
</dbReference>
<dbReference type="Proteomes" id="UP000032180">
    <property type="component" value="Chromosome 2"/>
</dbReference>
<name>A0A0D9VDU5_9ORYZ</name>
<dbReference type="AlphaFoldDB" id="A0A0D9VDU5"/>
<dbReference type="PANTHER" id="PTHR12354:SF11">
    <property type="entry name" value="OS02G0219050 PROTEIN"/>
    <property type="match status" value="1"/>
</dbReference>
<dbReference type="STRING" id="77586.A0A0D9VDU5"/>
<evidence type="ECO:0000313" key="4">
    <source>
        <dbReference type="Proteomes" id="UP000032180"/>
    </source>
</evidence>
<reference evidence="3 4" key="1">
    <citation type="submission" date="2012-08" db="EMBL/GenBank/DDBJ databases">
        <title>Oryza genome evolution.</title>
        <authorList>
            <person name="Wing R.A."/>
        </authorList>
    </citation>
    <scope>NUCLEOTIDE SEQUENCE</scope>
</reference>
<dbReference type="HOGENOM" id="CLU_018080_0_1_1"/>
<keyword evidence="4" id="KW-1185">Reference proteome</keyword>
<accession>A0A0D9VDU5</accession>
<sequence>MVLTRFFTHRYTSGRDSAAAATSNVVSSNATASCGSAYERVAAIKDAVVSLHEGRASTREAALSSIIAALEGFVLRRCCASIKKGAARESTLALRAVALLAVTVRRGGGGAVAKRIMSDTRPLVSRIIRESTDASLLIAAVECLAIVAFVDVDADNMDDTEACLDSIWGLICPAARTTATASPRVFAAAVSAWTLDGRPRRGGGRARRHGGLLYSDCRAVRIAAGEALAVCIEIKLLTRRKNGELLEKFEDRAADLSVEAAGAGVAKDGFLEQKNLFRKIVSFLDGGEPPVSSVRTSASHVLATSTWTDLVRLSFLRRFLAGGFLNHIQGDGLVRQVFTVKGNEIAGKLPAARSKQEVNGGMSTEAKKEKQRGLKKDREASYEVKHGSVTILQ</sequence>
<feature type="compositionally biased region" description="Basic and acidic residues" evidence="1">
    <location>
        <begin position="365"/>
        <end position="386"/>
    </location>
</feature>
<evidence type="ECO:0000256" key="1">
    <source>
        <dbReference type="SAM" id="MobiDB-lite"/>
    </source>
</evidence>